<evidence type="ECO:0000313" key="4">
    <source>
        <dbReference type="Proteomes" id="UP001146793"/>
    </source>
</evidence>
<evidence type="ECO:0000256" key="1">
    <source>
        <dbReference type="PROSITE-ProRule" id="PRU00176"/>
    </source>
</evidence>
<accession>A0AAV7YTG8</accession>
<comment type="caution">
    <text evidence="3">The sequence shown here is derived from an EMBL/GenBank/DDBJ whole genome shotgun (WGS) entry which is preliminary data.</text>
</comment>
<evidence type="ECO:0000259" key="2">
    <source>
        <dbReference type="PROSITE" id="PS50102"/>
    </source>
</evidence>
<dbReference type="AlphaFoldDB" id="A0AAV7YTG8"/>
<dbReference type="SUPFAM" id="SSF54928">
    <property type="entry name" value="RNA-binding domain, RBD"/>
    <property type="match status" value="1"/>
</dbReference>
<sequence>MDPKKCEKAIEEKETKKENSIFIIKCYVGNLNYKTTENNLKEYFSRYFNVIQSEIVYDRSGHSKGYGFVTISFNQDKSQTVIQKLNNRMLDQ</sequence>
<evidence type="ECO:0000313" key="3">
    <source>
        <dbReference type="EMBL" id="KAJ3431966.1"/>
    </source>
</evidence>
<reference evidence="3" key="1">
    <citation type="submission" date="2022-08" db="EMBL/GenBank/DDBJ databases">
        <title>Novel sulphate-reducing endosymbionts in the free-living metamonad Anaeramoeba.</title>
        <authorList>
            <person name="Jerlstrom-Hultqvist J."/>
            <person name="Cepicka I."/>
            <person name="Gallot-Lavallee L."/>
            <person name="Salas-Leiva D."/>
            <person name="Curtis B.A."/>
            <person name="Zahonova K."/>
            <person name="Pipaliya S."/>
            <person name="Dacks J."/>
            <person name="Roger A.J."/>
        </authorList>
    </citation>
    <scope>NUCLEOTIDE SEQUENCE</scope>
    <source>
        <strain evidence="3">Busselton2</strain>
    </source>
</reference>
<dbReference type="InterPro" id="IPR012677">
    <property type="entry name" value="Nucleotide-bd_a/b_plait_sf"/>
</dbReference>
<keyword evidence="1" id="KW-0694">RNA-binding</keyword>
<dbReference type="InterPro" id="IPR000504">
    <property type="entry name" value="RRM_dom"/>
</dbReference>
<dbReference type="GO" id="GO:0003723">
    <property type="term" value="F:RNA binding"/>
    <property type="evidence" value="ECO:0007669"/>
    <property type="project" value="UniProtKB-UniRule"/>
</dbReference>
<proteinExistence type="predicted"/>
<dbReference type="PANTHER" id="PTHR15241">
    <property type="entry name" value="TRANSFORMER-2-RELATED"/>
    <property type="match status" value="1"/>
</dbReference>
<dbReference type="EMBL" id="JANTQA010000047">
    <property type="protein sequence ID" value="KAJ3431966.1"/>
    <property type="molecule type" value="Genomic_DNA"/>
</dbReference>
<gene>
    <name evidence="3" type="ORF">M0812_20893</name>
</gene>
<dbReference type="Pfam" id="PF00076">
    <property type="entry name" value="RRM_1"/>
    <property type="match status" value="1"/>
</dbReference>
<dbReference type="PROSITE" id="PS50102">
    <property type="entry name" value="RRM"/>
    <property type="match status" value="1"/>
</dbReference>
<feature type="domain" description="RRM" evidence="2">
    <location>
        <begin position="24"/>
        <end position="92"/>
    </location>
</feature>
<organism evidence="3 4">
    <name type="scientific">Anaeramoeba flamelloides</name>
    <dbReference type="NCBI Taxonomy" id="1746091"/>
    <lineage>
        <taxon>Eukaryota</taxon>
        <taxon>Metamonada</taxon>
        <taxon>Anaeramoebidae</taxon>
        <taxon>Anaeramoeba</taxon>
    </lineage>
</organism>
<dbReference type="SMART" id="SM00360">
    <property type="entry name" value="RRM"/>
    <property type="match status" value="1"/>
</dbReference>
<protein>
    <submittedName>
        <fullName evidence="3">Protein boule</fullName>
    </submittedName>
</protein>
<dbReference type="Gene3D" id="3.30.70.330">
    <property type="match status" value="1"/>
</dbReference>
<dbReference type="InterPro" id="IPR035979">
    <property type="entry name" value="RBD_domain_sf"/>
</dbReference>
<dbReference type="Proteomes" id="UP001146793">
    <property type="component" value="Unassembled WGS sequence"/>
</dbReference>
<dbReference type="PANTHER" id="PTHR15241:SF304">
    <property type="entry name" value="RRM DOMAIN-CONTAINING PROTEIN"/>
    <property type="match status" value="1"/>
</dbReference>
<name>A0AAV7YTG8_9EUKA</name>